<evidence type="ECO:0000256" key="2">
    <source>
        <dbReference type="ARBA" id="ARBA00022803"/>
    </source>
</evidence>
<dbReference type="PROSITE" id="PS50005">
    <property type="entry name" value="TPR"/>
    <property type="match status" value="1"/>
</dbReference>
<dbReference type="InterPro" id="IPR019734">
    <property type="entry name" value="TPR_rpt"/>
</dbReference>
<dbReference type="InterPro" id="IPR051685">
    <property type="entry name" value="Ycf3/AcsC/BcsC/TPR_MFPF"/>
</dbReference>
<name>A0ABZ2GCT8_9GAMM</name>
<keyword evidence="1" id="KW-0677">Repeat</keyword>
<dbReference type="PANTHER" id="PTHR44943">
    <property type="entry name" value="CELLULOSE SYNTHASE OPERON PROTEIN C"/>
    <property type="match status" value="1"/>
</dbReference>
<evidence type="ECO:0000313" key="5">
    <source>
        <dbReference type="Proteomes" id="UP001379444"/>
    </source>
</evidence>
<sequence length="290" mass="30988">MNILKKIMINRQEIRPGRAVRRIGWVVACLLLAGCSGTGAIQGSKSEGMKLARLLRDQGRLEAASEVYARLDGRGLLNGAEILEYATVAAPVRPPQQALALYGRARQALGGEASMAPQEALAICLGMGRAQLALGRNALAQQDFSCALKAQPDNAGALNGMGVVLDAAGKHAEARALFDRALHINPADTAAMNNLALSWLAEGDANKAIELLRTTDASNPTSRLNLALAYLYRDDRDDARDALASIAGEQRIDALLDELAARAQKMKTDAMRAETLLLSSRQPLQLNNPE</sequence>
<dbReference type="InterPro" id="IPR011990">
    <property type="entry name" value="TPR-like_helical_dom_sf"/>
</dbReference>
<protein>
    <submittedName>
        <fullName evidence="4">Tetratricopeptide repeat protein</fullName>
    </submittedName>
</protein>
<dbReference type="SUPFAM" id="SSF48452">
    <property type="entry name" value="TPR-like"/>
    <property type="match status" value="1"/>
</dbReference>
<dbReference type="EMBL" id="CP125967">
    <property type="protein sequence ID" value="WWO39287.1"/>
    <property type="molecule type" value="Genomic_DNA"/>
</dbReference>
<evidence type="ECO:0000256" key="1">
    <source>
        <dbReference type="ARBA" id="ARBA00022737"/>
    </source>
</evidence>
<gene>
    <name evidence="4" type="ORF">QNA12_04570</name>
</gene>
<dbReference type="Gene3D" id="1.25.40.10">
    <property type="entry name" value="Tetratricopeptide repeat domain"/>
    <property type="match status" value="1"/>
</dbReference>
<evidence type="ECO:0000256" key="3">
    <source>
        <dbReference type="PROSITE-ProRule" id="PRU00339"/>
    </source>
</evidence>
<accession>A0ABZ2GCT8</accession>
<feature type="repeat" description="TPR" evidence="3">
    <location>
        <begin position="155"/>
        <end position="188"/>
    </location>
</feature>
<reference evidence="4 5" key="1">
    <citation type="journal article" date="2024" name="Front. Plant Sci.">
        <title>Comprehensive phenomic and genomic studies of the species, Pectobacterium cacticida and proposal for reclassification as Alcorniella cacticida comb. nov.</title>
        <authorList>
            <person name="Jonca J."/>
            <person name="Pirhonen M."/>
            <person name="Waleron M.M."/>
            <person name="Gawor J."/>
            <person name="Mrozik A."/>
            <person name="Smoktunowicz M."/>
            <person name="Waleron K."/>
            <person name="Waleron M."/>
        </authorList>
    </citation>
    <scope>NUCLEOTIDE SEQUENCE [LARGE SCALE GENOMIC DNA]</scope>
    <source>
        <strain evidence="4 5">DPMP6</strain>
    </source>
</reference>
<keyword evidence="2 3" id="KW-0802">TPR repeat</keyword>
<dbReference type="PANTHER" id="PTHR44943:SF5">
    <property type="entry name" value="BLL7697 PROTEIN"/>
    <property type="match status" value="1"/>
</dbReference>
<keyword evidence="5" id="KW-1185">Reference proteome</keyword>
<dbReference type="Pfam" id="PF13432">
    <property type="entry name" value="TPR_16"/>
    <property type="match status" value="1"/>
</dbReference>
<dbReference type="PROSITE" id="PS51257">
    <property type="entry name" value="PROKAR_LIPOPROTEIN"/>
    <property type="match status" value="1"/>
</dbReference>
<dbReference type="RefSeq" id="WP_264496721.1">
    <property type="nucleotide sequence ID" value="NZ_CP109947.1"/>
</dbReference>
<organism evidence="4 5">
    <name type="scientific">Pectobacterium cacticida</name>
    <dbReference type="NCBI Taxonomy" id="69221"/>
    <lineage>
        <taxon>Bacteria</taxon>
        <taxon>Pseudomonadati</taxon>
        <taxon>Pseudomonadota</taxon>
        <taxon>Gammaproteobacteria</taxon>
        <taxon>Enterobacterales</taxon>
        <taxon>Pectobacteriaceae</taxon>
        <taxon>Pectobacterium</taxon>
    </lineage>
</organism>
<proteinExistence type="predicted"/>
<evidence type="ECO:0000313" key="4">
    <source>
        <dbReference type="EMBL" id="WWO39287.1"/>
    </source>
</evidence>
<dbReference type="Proteomes" id="UP001379444">
    <property type="component" value="Chromosome"/>
</dbReference>
<dbReference type="SMART" id="SM00028">
    <property type="entry name" value="TPR"/>
    <property type="match status" value="3"/>
</dbReference>